<keyword evidence="3 5" id="KW-0368">Histidine biosynthesis</keyword>
<dbReference type="RefSeq" id="WP_169102944.1">
    <property type="nucleotide sequence ID" value="NZ_JABBVZ010000143.1"/>
</dbReference>
<dbReference type="PANTHER" id="PTHR43090">
    <property type="entry name" value="1-(5-PHOSPHORIBOSYL)-5-[(5-PHOSPHORIBOSYLAMINO)METHYLIDENEAMINO] IMIDAZOLE-4-CARBOXAMIDE ISOMERASE"/>
    <property type="match status" value="1"/>
</dbReference>
<sequence length="234" mass="25686">MEVWPALDLLEGQVVRLTGGDYQQKHVYSSDPLDLLFERFHGWPPRIHLVDLSGARTGTFSQLELARRLAQAGVVVEAGGGFRDLGTIAKALDAGVQRVVLGTRLVEDDSFRRQAIRIFGADAVVAGLDVRAGRLRIRAWKEEGTEALGFWDELRQEGWKRAEVTDVGRDGRLSGVDSDFWKPWAGRGDVGAGGGIRSLDDLCHLQAWGFGRAVVGKAWLENRIPIAAIEEGVC</sequence>
<keyword evidence="2 5" id="KW-0028">Amino-acid biosynthesis</keyword>
<dbReference type="EMBL" id="JABBVZ010000143">
    <property type="protein sequence ID" value="NMP24738.1"/>
    <property type="molecule type" value="Genomic_DNA"/>
</dbReference>
<dbReference type="GO" id="GO:0005737">
    <property type="term" value="C:cytoplasm"/>
    <property type="evidence" value="ECO:0007669"/>
    <property type="project" value="TreeGrafter"/>
</dbReference>
<organism evidence="6 7">
    <name type="scientific">Sulfobacillus harzensis</name>
    <dbReference type="NCBI Taxonomy" id="2729629"/>
    <lineage>
        <taxon>Bacteria</taxon>
        <taxon>Bacillati</taxon>
        <taxon>Bacillota</taxon>
        <taxon>Clostridia</taxon>
        <taxon>Eubacteriales</taxon>
        <taxon>Clostridiales Family XVII. Incertae Sedis</taxon>
        <taxon>Sulfobacillus</taxon>
    </lineage>
</organism>
<dbReference type="Proteomes" id="UP000533476">
    <property type="component" value="Unassembled WGS sequence"/>
</dbReference>
<comment type="similarity">
    <text evidence="1 5">Belongs to the HisA/HisF family.</text>
</comment>
<dbReference type="Pfam" id="PF00977">
    <property type="entry name" value="His_biosynth"/>
    <property type="match status" value="1"/>
</dbReference>
<keyword evidence="7" id="KW-1185">Reference proteome</keyword>
<evidence type="ECO:0000256" key="5">
    <source>
        <dbReference type="RuleBase" id="RU003657"/>
    </source>
</evidence>
<dbReference type="PANTHER" id="PTHR43090:SF2">
    <property type="entry name" value="1-(5-PHOSPHORIBOSYL)-5-[(5-PHOSPHORIBOSYLAMINO)METHYLIDENEAMINO] IMIDAZOLE-4-CARBOXAMIDE ISOMERASE"/>
    <property type="match status" value="1"/>
</dbReference>
<keyword evidence="6" id="KW-0413">Isomerase</keyword>
<accession>A0A7Y0Q3X7</accession>
<protein>
    <submittedName>
        <fullName evidence="6">1-(5-phosphoribosyl)-5-((5-phosphoribosylamino)methylideneamino)imidazole-4-carboxamide isomerase</fullName>
    </submittedName>
</protein>
<dbReference type="InterPro" id="IPR011060">
    <property type="entry name" value="RibuloseP-bd_barrel"/>
</dbReference>
<dbReference type="GO" id="GO:0003949">
    <property type="term" value="F:1-(5-phosphoribosyl)-5-[(5-phosphoribosylamino)methylideneamino]imidazole-4-carboxamide isomerase activity"/>
    <property type="evidence" value="ECO:0007669"/>
    <property type="project" value="InterPro"/>
</dbReference>
<dbReference type="InterPro" id="IPR006062">
    <property type="entry name" value="His_biosynth"/>
</dbReference>
<proteinExistence type="inferred from homology"/>
<evidence type="ECO:0000256" key="1">
    <source>
        <dbReference type="ARBA" id="ARBA00009667"/>
    </source>
</evidence>
<reference evidence="6 7" key="1">
    <citation type="submission" date="2020-04" db="EMBL/GenBank/DDBJ databases">
        <authorList>
            <person name="Zhang R."/>
            <person name="Schippers A."/>
        </authorList>
    </citation>
    <scope>NUCLEOTIDE SEQUENCE [LARGE SCALE GENOMIC DNA]</scope>
    <source>
        <strain evidence="6 7">DSM 109850</strain>
    </source>
</reference>
<evidence type="ECO:0000256" key="3">
    <source>
        <dbReference type="ARBA" id="ARBA00023102"/>
    </source>
</evidence>
<dbReference type="GO" id="GO:0000105">
    <property type="term" value="P:L-histidine biosynthetic process"/>
    <property type="evidence" value="ECO:0007669"/>
    <property type="project" value="UniProtKB-KW"/>
</dbReference>
<dbReference type="SUPFAM" id="SSF51366">
    <property type="entry name" value="Ribulose-phoshate binding barrel"/>
    <property type="match status" value="1"/>
</dbReference>
<evidence type="ECO:0000313" key="7">
    <source>
        <dbReference type="Proteomes" id="UP000533476"/>
    </source>
</evidence>
<gene>
    <name evidence="6" type="ORF">HIJ39_20735</name>
</gene>
<dbReference type="InterPro" id="IPR013785">
    <property type="entry name" value="Aldolase_TIM"/>
</dbReference>
<evidence type="ECO:0000256" key="4">
    <source>
        <dbReference type="ARBA" id="ARBA00029440"/>
    </source>
</evidence>
<evidence type="ECO:0000313" key="6">
    <source>
        <dbReference type="EMBL" id="NMP24738.1"/>
    </source>
</evidence>
<evidence type="ECO:0000256" key="2">
    <source>
        <dbReference type="ARBA" id="ARBA00022605"/>
    </source>
</evidence>
<comment type="caution">
    <text evidence="6">The sequence shown here is derived from an EMBL/GenBank/DDBJ whole genome shotgun (WGS) entry which is preliminary data.</text>
</comment>
<dbReference type="Gene3D" id="3.20.20.70">
    <property type="entry name" value="Aldolase class I"/>
    <property type="match status" value="1"/>
</dbReference>
<dbReference type="GO" id="GO:0000162">
    <property type="term" value="P:L-tryptophan biosynthetic process"/>
    <property type="evidence" value="ECO:0007669"/>
    <property type="project" value="TreeGrafter"/>
</dbReference>
<dbReference type="InterPro" id="IPR044524">
    <property type="entry name" value="Isoase_HisA-like"/>
</dbReference>
<dbReference type="AlphaFoldDB" id="A0A7Y0Q3X7"/>
<name>A0A7Y0Q3X7_9FIRM</name>
<comment type="pathway">
    <text evidence="4">Amino-acid biosynthesis.</text>
</comment>